<reference evidence="1 2" key="1">
    <citation type="submission" date="2017-12" db="EMBL/GenBank/DDBJ databases">
        <title>Sequencing, de novo assembly and annotation of complete genome of a new Thraustochytrid species, strain FCC1311.</title>
        <authorList>
            <person name="Sedici K."/>
            <person name="Godart F."/>
            <person name="Aiese Cigliano R."/>
            <person name="Sanseverino W."/>
            <person name="Barakat M."/>
            <person name="Ortet P."/>
            <person name="Marechal E."/>
            <person name="Cagnac O."/>
            <person name="Amato A."/>
        </authorList>
    </citation>
    <scope>NUCLEOTIDE SEQUENCE [LARGE SCALE GENOMIC DNA]</scope>
</reference>
<gene>
    <name evidence="1" type="ORF">FCC1311_116822</name>
</gene>
<dbReference type="OrthoDB" id="366390at2759"/>
<feature type="non-terminal residue" evidence="1">
    <location>
        <position position="119"/>
    </location>
</feature>
<evidence type="ECO:0000313" key="2">
    <source>
        <dbReference type="Proteomes" id="UP000241890"/>
    </source>
</evidence>
<name>A0A2R5FD70_9STRA</name>
<proteinExistence type="predicted"/>
<dbReference type="InParanoid" id="A0A2R5FD70"/>
<comment type="caution">
    <text evidence="1">The sequence shown here is derived from an EMBL/GenBank/DDBJ whole genome shotgun (WGS) entry which is preliminary data.</text>
</comment>
<accession>A0A2R5FD70</accession>
<dbReference type="AlphaFoldDB" id="A0A2R5FD70"/>
<protein>
    <submittedName>
        <fullName evidence="1">Uncharacterized protein</fullName>
    </submittedName>
</protein>
<organism evidence="1 2">
    <name type="scientific">Hondaea fermentalgiana</name>
    <dbReference type="NCBI Taxonomy" id="2315210"/>
    <lineage>
        <taxon>Eukaryota</taxon>
        <taxon>Sar</taxon>
        <taxon>Stramenopiles</taxon>
        <taxon>Bigyra</taxon>
        <taxon>Labyrinthulomycetes</taxon>
        <taxon>Thraustochytrida</taxon>
        <taxon>Thraustochytriidae</taxon>
        <taxon>Hondaea</taxon>
    </lineage>
</organism>
<dbReference type="Proteomes" id="UP000241890">
    <property type="component" value="Unassembled WGS sequence"/>
</dbReference>
<sequence>HHTTAGLLRSLKLCYAAGADLDLKNNFGRDALANAKYFNRGDAVAFLEFATASEVAGLLLGELRQPRSLVVAFYEEDLLTKRACLVLQDVDLEGMGVTSSLKRRRILNELNPNAAQVPR</sequence>
<keyword evidence="2" id="KW-1185">Reference proteome</keyword>
<evidence type="ECO:0000313" key="1">
    <source>
        <dbReference type="EMBL" id="GBG16207.1"/>
    </source>
</evidence>
<dbReference type="EMBL" id="BEYU01001392">
    <property type="protein sequence ID" value="GBG16207.1"/>
    <property type="molecule type" value="Genomic_DNA"/>
</dbReference>
<feature type="non-terminal residue" evidence="1">
    <location>
        <position position="1"/>
    </location>
</feature>